<dbReference type="InterPro" id="IPR036165">
    <property type="entry name" value="YefM-like_sf"/>
</dbReference>
<dbReference type="Proteomes" id="UP000570678">
    <property type="component" value="Unassembled WGS sequence"/>
</dbReference>
<sequence length="105" mass="11868">MTSAAEFSEIPQRELRNEVSRVLREVKAGRSYTVTVDGSPVADLVPHRHAERRVSVPRAEILSAFGNLSSPQSYSADLDRYVDDSLYDPYDRAYRRGEFSEESGE</sequence>
<evidence type="ECO:0000256" key="1">
    <source>
        <dbReference type="ARBA" id="ARBA00009981"/>
    </source>
</evidence>
<gene>
    <name evidence="2" type="ORF">HGA15_12420</name>
</gene>
<organism evidence="2 3">
    <name type="scientific">Nocardia flavorosea</name>
    <dbReference type="NCBI Taxonomy" id="53429"/>
    <lineage>
        <taxon>Bacteria</taxon>
        <taxon>Bacillati</taxon>
        <taxon>Actinomycetota</taxon>
        <taxon>Actinomycetes</taxon>
        <taxon>Mycobacteriales</taxon>
        <taxon>Nocardiaceae</taxon>
        <taxon>Nocardia</taxon>
    </lineage>
</organism>
<dbReference type="EMBL" id="JAAXOT010000005">
    <property type="protein sequence ID" value="NKY56944.1"/>
    <property type="molecule type" value="Genomic_DNA"/>
</dbReference>
<evidence type="ECO:0000313" key="2">
    <source>
        <dbReference type="EMBL" id="NKY56944.1"/>
    </source>
</evidence>
<comment type="similarity">
    <text evidence="1">Belongs to the phD/YefM antitoxin family.</text>
</comment>
<evidence type="ECO:0000313" key="3">
    <source>
        <dbReference type="Proteomes" id="UP000570678"/>
    </source>
</evidence>
<dbReference type="RefSeq" id="WP_062977104.1">
    <property type="nucleotide sequence ID" value="NZ_JAAXOT010000005.1"/>
</dbReference>
<reference evidence="2 3" key="1">
    <citation type="submission" date="2020-04" db="EMBL/GenBank/DDBJ databases">
        <title>MicrobeNet Type strains.</title>
        <authorList>
            <person name="Nicholson A.C."/>
        </authorList>
    </citation>
    <scope>NUCLEOTIDE SEQUENCE [LARGE SCALE GENOMIC DNA]</scope>
    <source>
        <strain evidence="2 3">JCM 3332</strain>
    </source>
</reference>
<name>A0A846YGY6_9NOCA</name>
<proteinExistence type="inferred from homology"/>
<protein>
    <submittedName>
        <fullName evidence="2">Type II toxin-antitoxin system prevent-host-death family antitoxin</fullName>
    </submittedName>
</protein>
<dbReference type="NCBIfam" id="TIGR01552">
    <property type="entry name" value="phd_fam"/>
    <property type="match status" value="1"/>
</dbReference>
<keyword evidence="3" id="KW-1185">Reference proteome</keyword>
<accession>A0A846YGY6</accession>
<comment type="caution">
    <text evidence="2">The sequence shown here is derived from an EMBL/GenBank/DDBJ whole genome shotgun (WGS) entry which is preliminary data.</text>
</comment>
<dbReference type="SUPFAM" id="SSF143120">
    <property type="entry name" value="YefM-like"/>
    <property type="match status" value="1"/>
</dbReference>
<dbReference type="AlphaFoldDB" id="A0A846YGY6"/>